<dbReference type="Proteomes" id="UP001488805">
    <property type="component" value="Unassembled WGS sequence"/>
</dbReference>
<dbReference type="AlphaFoldDB" id="A0AAW1FLW8"/>
<reference evidence="1 2" key="1">
    <citation type="journal article" date="2024" name="Genome Biol. Evol.">
        <title>Chromosome-level genome assembly of the viviparous eelpout Zoarces viviparus.</title>
        <authorList>
            <person name="Fuhrmann N."/>
            <person name="Brasseur M.V."/>
            <person name="Bakowski C.E."/>
            <person name="Podsiadlowski L."/>
            <person name="Prost S."/>
            <person name="Krehenwinkel H."/>
            <person name="Mayer C."/>
        </authorList>
    </citation>
    <scope>NUCLEOTIDE SEQUENCE [LARGE SCALE GENOMIC DNA]</scope>
    <source>
        <strain evidence="1">NO-MEL_2022_Ind0_liver</strain>
    </source>
</reference>
<protein>
    <submittedName>
        <fullName evidence="1">Uncharacterized protein</fullName>
    </submittedName>
</protein>
<evidence type="ECO:0000313" key="1">
    <source>
        <dbReference type="EMBL" id="KAK9535814.1"/>
    </source>
</evidence>
<sequence>MQQRGTFDVEEKDIIAEDYKHDVGTTPIHKHFNGIIDDQGEANICHPPKFISNLAKYFLPHALLWSGVMLGDPGRHGTGPACKMW</sequence>
<accession>A0AAW1FLW8</accession>
<dbReference type="EMBL" id="JBCEZU010000056">
    <property type="protein sequence ID" value="KAK9535814.1"/>
    <property type="molecule type" value="Genomic_DNA"/>
</dbReference>
<proteinExistence type="predicted"/>
<organism evidence="1 2">
    <name type="scientific">Zoarces viviparus</name>
    <name type="common">Viviparous eelpout</name>
    <name type="synonym">Blennius viviparus</name>
    <dbReference type="NCBI Taxonomy" id="48416"/>
    <lineage>
        <taxon>Eukaryota</taxon>
        <taxon>Metazoa</taxon>
        <taxon>Chordata</taxon>
        <taxon>Craniata</taxon>
        <taxon>Vertebrata</taxon>
        <taxon>Euteleostomi</taxon>
        <taxon>Actinopterygii</taxon>
        <taxon>Neopterygii</taxon>
        <taxon>Teleostei</taxon>
        <taxon>Neoteleostei</taxon>
        <taxon>Acanthomorphata</taxon>
        <taxon>Eupercaria</taxon>
        <taxon>Perciformes</taxon>
        <taxon>Cottioidei</taxon>
        <taxon>Zoarcales</taxon>
        <taxon>Zoarcidae</taxon>
        <taxon>Zoarcinae</taxon>
        <taxon>Zoarces</taxon>
    </lineage>
</organism>
<gene>
    <name evidence="1" type="ORF">VZT92_008171</name>
</gene>
<keyword evidence="2" id="KW-1185">Reference proteome</keyword>
<comment type="caution">
    <text evidence="1">The sequence shown here is derived from an EMBL/GenBank/DDBJ whole genome shotgun (WGS) entry which is preliminary data.</text>
</comment>
<evidence type="ECO:0000313" key="2">
    <source>
        <dbReference type="Proteomes" id="UP001488805"/>
    </source>
</evidence>
<name>A0AAW1FLW8_ZOAVI</name>